<dbReference type="SUPFAM" id="SSF49265">
    <property type="entry name" value="Fibronectin type III"/>
    <property type="match status" value="1"/>
</dbReference>
<evidence type="ECO:0000259" key="6">
    <source>
        <dbReference type="PROSITE" id="PS51720"/>
    </source>
</evidence>
<dbReference type="InterPro" id="IPR040581">
    <property type="entry name" value="Thioredoxin_11"/>
</dbReference>
<dbReference type="Pfam" id="PF18078">
    <property type="entry name" value="Thioredoxin_11"/>
    <property type="match status" value="1"/>
</dbReference>
<sequence length="1196" mass="135063">MGLELDETQSWVGALKDRLPPMTSGAARMEKQLAQLTQKVDDLENRVRRNNLRLVGLLERIADVELIGFLESWLSQSPSLDSRLGKLCVECAHRLGLKGTEGSRPRVVTHAEIGTSTISDHALVWVQVQGVHFGASPGLEQSRTMASFENNVTEMPTLGRPFQLGMLYDCRSDTLIPGITLWNMQTLLKDVDSRPHPKSEFQIIASDSIESKTSALDVRGSLMASFLCDLIKVNGSGNYLKDIKTSNQQARVTLQYSTTTKFEQLTMNHLGHQNVSHPEVFDQGTATHVVTAVLYGAQAFFVFDQEASSAENMLDVQGKLEAMVKKIPNVAIGGEASLKNQDDSNMRNFTCKFYGDFYLENNPVTYQDAIHTYSILPKLLGENGKNAVPVKVWLYLLSQLDSKAAKVMHEIHIGHIFSIQTVTEELTQMDTYCCDMMKYRAAVHFPEIKKKVQQFKNLCVQFKQTFQKDLARILPSIRGGEKEESELGAILLRKKQSPFNSLLLVKFIESKKQEINFVALYLDLLKDLRVLSSRAELNQIVQNPKVEYVVSFTFTSLDENEQYLVDLQYFIRKSLESDLTSNNSEKQYSKPWFNNTEITAKTRKQVELFLKFANVNKSNEKIEFVVASILDESNPGVSIYLYERGQLVSTNFEPPFMPKPFIIDRVGHNSIQLHRKPVDSGSEEILQCLIEYKTEEQAEWTIVQVNDPTAKCTIADLHPDSNYQLRYSVMCKPGLRALTDSTDTVKTLLVSPPGQPSVINLTSSTVVLSWQMPAEVGEGVTINGYKVEYQEETFKTSDVENDKWLERRTGNESQCEIQQLKPETFYRFRVSVVCSDGRVSVPSDETVVSTDVPERGDSRTDGRYTGRDELRIVLLGKTGTGKSATGNTILGKKKFLSKASTSAVTHTCSQESSSRQGRTIVVVDTPGLFDTTSDEKTDQEIVRCIVMSSPGPHVIVLVLQVNRFTSEETQTVEKLQKIFGEAATKYMLVLFTRKDDLEDQTINDYLTEDLNLEKLIQICGSRYCAFNNRATGEEREVQVSELIAMVDRMVEENGGTCYTNEMYVCAEQHIAKRERELMRKLKENVSREVESARNTDRKWSKVGLWDHDRHNVLPNAALAIRGPEDRAAEELNWCSTARDLHGIRNTYETVRTSVRSTAMTDTLPILVRILIGMLGIWWFMIKRFTAAFKKPPDVQP</sequence>
<keyword evidence="4" id="KW-0812">Transmembrane</keyword>
<dbReference type="InterPro" id="IPR052090">
    <property type="entry name" value="Cytolytic_pore-forming_toxin"/>
</dbReference>
<dbReference type="Gene3D" id="3.40.50.300">
    <property type="entry name" value="P-loop containing nucleotide triphosphate hydrolases"/>
    <property type="match status" value="1"/>
</dbReference>
<evidence type="ECO:0000256" key="1">
    <source>
        <dbReference type="ARBA" id="ARBA00008535"/>
    </source>
</evidence>
<dbReference type="RefSeq" id="XP_033788799.1">
    <property type="nucleotide sequence ID" value="XM_033932908.1"/>
</dbReference>
<keyword evidence="7" id="KW-1185">Reference proteome</keyword>
<dbReference type="GeneID" id="117354947"/>
<comment type="similarity">
    <text evidence="1">Belongs to the TRAFAC class TrmE-Era-EngA-EngB-Septin-like GTPase superfamily. AIG1/Toc34/Toc159-like paraseptin GTPase family. IAN subfamily.</text>
</comment>
<keyword evidence="2" id="KW-0547">Nucleotide-binding</keyword>
<dbReference type="SMART" id="SM00060">
    <property type="entry name" value="FN3"/>
    <property type="match status" value="2"/>
</dbReference>
<organism evidence="7 8">
    <name type="scientific">Geotrypetes seraphini</name>
    <name type="common">Gaboon caecilian</name>
    <name type="synonym">Caecilia seraphini</name>
    <dbReference type="NCBI Taxonomy" id="260995"/>
    <lineage>
        <taxon>Eukaryota</taxon>
        <taxon>Metazoa</taxon>
        <taxon>Chordata</taxon>
        <taxon>Craniata</taxon>
        <taxon>Vertebrata</taxon>
        <taxon>Euteleostomi</taxon>
        <taxon>Amphibia</taxon>
        <taxon>Gymnophiona</taxon>
        <taxon>Geotrypetes</taxon>
    </lineage>
</organism>
<dbReference type="Gene3D" id="2.60.40.10">
    <property type="entry name" value="Immunoglobulins"/>
    <property type="match status" value="2"/>
</dbReference>
<dbReference type="InterPro" id="IPR013783">
    <property type="entry name" value="Ig-like_fold"/>
</dbReference>
<proteinExistence type="inferred from homology"/>
<dbReference type="Proteomes" id="UP000515159">
    <property type="component" value="Chromosome 2"/>
</dbReference>
<dbReference type="InterPro" id="IPR003961">
    <property type="entry name" value="FN3_dom"/>
</dbReference>
<dbReference type="PANTHER" id="PTHR31594">
    <property type="entry name" value="AIG1-TYPE G DOMAIN-CONTAINING PROTEIN"/>
    <property type="match status" value="1"/>
</dbReference>
<dbReference type="OrthoDB" id="8954335at2759"/>
<accession>A0A6P8PXX6</accession>
<name>A0A6P8PXX6_GEOSA</name>
<dbReference type="Pfam" id="PF04548">
    <property type="entry name" value="AIG1"/>
    <property type="match status" value="1"/>
</dbReference>
<keyword evidence="3" id="KW-0175">Coiled coil</keyword>
<dbReference type="GO" id="GO:0005525">
    <property type="term" value="F:GTP binding"/>
    <property type="evidence" value="ECO:0007669"/>
    <property type="project" value="InterPro"/>
</dbReference>
<dbReference type="InterPro" id="IPR006703">
    <property type="entry name" value="G_AIG1"/>
</dbReference>
<dbReference type="PROSITE" id="PS50853">
    <property type="entry name" value="FN3"/>
    <property type="match status" value="2"/>
</dbReference>
<protein>
    <submittedName>
        <fullName evidence="8">Uncharacterized protein LOC117354947</fullName>
    </submittedName>
</protein>
<gene>
    <name evidence="8" type="primary">LOC117354947</name>
</gene>
<evidence type="ECO:0000313" key="8">
    <source>
        <dbReference type="RefSeq" id="XP_033788799.1"/>
    </source>
</evidence>
<dbReference type="Pfam" id="PF00041">
    <property type="entry name" value="fn3"/>
    <property type="match status" value="1"/>
</dbReference>
<evidence type="ECO:0000256" key="4">
    <source>
        <dbReference type="SAM" id="Phobius"/>
    </source>
</evidence>
<evidence type="ECO:0000313" key="7">
    <source>
        <dbReference type="Proteomes" id="UP000515159"/>
    </source>
</evidence>
<feature type="domain" description="Fibronectin type-III" evidence="5">
    <location>
        <begin position="752"/>
        <end position="853"/>
    </location>
</feature>
<dbReference type="InterPro" id="IPR048997">
    <property type="entry name" value="Stonustoxin-like_helical"/>
</dbReference>
<feature type="transmembrane region" description="Helical" evidence="4">
    <location>
        <begin position="1163"/>
        <end position="1181"/>
    </location>
</feature>
<dbReference type="KEGG" id="gsh:117354947"/>
<keyword evidence="4" id="KW-0472">Membrane</keyword>
<dbReference type="CDD" id="cd01852">
    <property type="entry name" value="AIG1"/>
    <property type="match status" value="1"/>
</dbReference>
<feature type="coiled-coil region" evidence="3">
    <location>
        <begin position="26"/>
        <end position="60"/>
    </location>
</feature>
<dbReference type="InterPro" id="IPR056072">
    <property type="entry name" value="SNTX_MACPF/CDC-like_dom"/>
</dbReference>
<feature type="domain" description="AIG1-type G" evidence="6">
    <location>
        <begin position="867"/>
        <end position="1067"/>
    </location>
</feature>
<dbReference type="InParanoid" id="A0A6P8PXX6"/>
<dbReference type="AlphaFoldDB" id="A0A6P8PXX6"/>
<dbReference type="SUPFAM" id="SSF52540">
    <property type="entry name" value="P-loop containing nucleoside triphosphate hydrolases"/>
    <property type="match status" value="1"/>
</dbReference>
<feature type="domain" description="Fibronectin type-III" evidence="5">
    <location>
        <begin position="657"/>
        <end position="750"/>
    </location>
</feature>
<evidence type="ECO:0000256" key="3">
    <source>
        <dbReference type="SAM" id="Coils"/>
    </source>
</evidence>
<dbReference type="PANTHER" id="PTHR31594:SF16">
    <property type="entry name" value="SI:CH211-281L24.3"/>
    <property type="match status" value="1"/>
</dbReference>
<dbReference type="Pfam" id="PF21109">
    <property type="entry name" value="Stonustoxin_helical"/>
    <property type="match status" value="1"/>
</dbReference>
<evidence type="ECO:0000256" key="2">
    <source>
        <dbReference type="ARBA" id="ARBA00022741"/>
    </source>
</evidence>
<dbReference type="CDD" id="cd00063">
    <property type="entry name" value="FN3"/>
    <property type="match status" value="2"/>
</dbReference>
<evidence type="ECO:0000259" key="5">
    <source>
        <dbReference type="PROSITE" id="PS50853"/>
    </source>
</evidence>
<dbReference type="InterPro" id="IPR027417">
    <property type="entry name" value="P-loop_NTPase"/>
</dbReference>
<dbReference type="FunFam" id="3.40.50.300:FF:000366">
    <property type="entry name" value="GTPase, IMAP family member 2"/>
    <property type="match status" value="1"/>
</dbReference>
<dbReference type="InterPro" id="IPR036116">
    <property type="entry name" value="FN3_sf"/>
</dbReference>
<dbReference type="Pfam" id="PF24674">
    <property type="entry name" value="MACPF_SNTX"/>
    <property type="match status" value="1"/>
</dbReference>
<dbReference type="PROSITE" id="PS51720">
    <property type="entry name" value="G_AIG1"/>
    <property type="match status" value="1"/>
</dbReference>
<keyword evidence="4" id="KW-1133">Transmembrane helix</keyword>
<reference evidence="8" key="1">
    <citation type="submission" date="2025-08" db="UniProtKB">
        <authorList>
            <consortium name="RefSeq"/>
        </authorList>
    </citation>
    <scope>IDENTIFICATION</scope>
</reference>